<dbReference type="Pfam" id="PF04149">
    <property type="entry name" value="DUF397"/>
    <property type="match status" value="2"/>
</dbReference>
<comment type="caution">
    <text evidence="2">The sequence shown here is derived from an EMBL/GenBank/DDBJ whole genome shotgun (WGS) entry which is preliminary data.</text>
</comment>
<feature type="domain" description="DUF397" evidence="1">
    <location>
        <begin position="28"/>
        <end position="80"/>
    </location>
</feature>
<protein>
    <submittedName>
        <fullName evidence="2">DUF397 domain-containing protein</fullName>
    </submittedName>
</protein>
<dbReference type="InterPro" id="IPR007278">
    <property type="entry name" value="DUF397"/>
</dbReference>
<organism evidence="2 3">
    <name type="scientific">Streptantibioticus parmotrematis</name>
    <dbReference type="NCBI Taxonomy" id="2873249"/>
    <lineage>
        <taxon>Bacteria</taxon>
        <taxon>Bacillati</taxon>
        <taxon>Actinomycetota</taxon>
        <taxon>Actinomycetes</taxon>
        <taxon>Kitasatosporales</taxon>
        <taxon>Streptomycetaceae</taxon>
        <taxon>Streptantibioticus</taxon>
    </lineage>
</organism>
<evidence type="ECO:0000259" key="1">
    <source>
        <dbReference type="Pfam" id="PF04149"/>
    </source>
</evidence>
<dbReference type="EMBL" id="JAINVZ010000029">
    <property type="protein sequence ID" value="MBY8888834.1"/>
    <property type="molecule type" value="Genomic_DNA"/>
</dbReference>
<evidence type="ECO:0000313" key="2">
    <source>
        <dbReference type="EMBL" id="MBY8888834.1"/>
    </source>
</evidence>
<keyword evidence="3" id="KW-1185">Reference proteome</keyword>
<proteinExistence type="predicted"/>
<accession>A0ABS7R040</accession>
<dbReference type="RefSeq" id="WP_222981615.1">
    <property type="nucleotide sequence ID" value="NZ_JAINVZ010000029.1"/>
</dbReference>
<sequence length="82" mass="8627">MPDTPTLTWFKSTHSGGAGGDCVEVAVQWATSSYSGDGGANCVEVARTPAAVHIRDSKDPNGGTLTVDRDTWAAFIAFARRL</sequence>
<dbReference type="Proteomes" id="UP001198565">
    <property type="component" value="Unassembled WGS sequence"/>
</dbReference>
<feature type="domain" description="DUF397" evidence="1">
    <location>
        <begin position="7"/>
        <end position="26"/>
    </location>
</feature>
<reference evidence="2 3" key="1">
    <citation type="submission" date="2021-08" db="EMBL/GenBank/DDBJ databases">
        <title>Streptomyces sp. PTM05 isolated from lichen.</title>
        <authorList>
            <person name="Somphong A."/>
            <person name="Phongsopitanun W."/>
            <person name="Tanasupawat S."/>
        </authorList>
    </citation>
    <scope>NUCLEOTIDE SEQUENCE [LARGE SCALE GENOMIC DNA]</scope>
    <source>
        <strain evidence="2 3">Ptm05</strain>
    </source>
</reference>
<gene>
    <name evidence="2" type="ORF">K7472_28905</name>
</gene>
<name>A0ABS7R040_9ACTN</name>
<evidence type="ECO:0000313" key="3">
    <source>
        <dbReference type="Proteomes" id="UP001198565"/>
    </source>
</evidence>